<keyword evidence="2" id="KW-1185">Reference proteome</keyword>
<evidence type="ECO:0000313" key="1">
    <source>
        <dbReference type="EMBL" id="GAA3134849.1"/>
    </source>
</evidence>
<comment type="caution">
    <text evidence="1">The sequence shown here is derived from an EMBL/GenBank/DDBJ whole genome shotgun (WGS) entry which is preliminary data.</text>
</comment>
<dbReference type="Proteomes" id="UP001501637">
    <property type="component" value="Unassembled WGS sequence"/>
</dbReference>
<accession>A0ABP6N3M4</accession>
<dbReference type="RefSeq" id="WP_344526947.1">
    <property type="nucleotide sequence ID" value="NZ_BAAAUG010000141.1"/>
</dbReference>
<sequence>MTVTEHSLLRRALYVGPPLRTLRERYAKGGLVDADAPVVATCRIGVAAPPGVVWRLLSDLDNWPSWVPGVTRMRAGEPGAPRPGTEFRWKLNGMSIKSTMAVVDPEHELCWTGLLAGTRAVHRFRLTRLPDGGTEVYSEESIGGPLLALYYSSERLEQVLHDWLWALKKTAEETN</sequence>
<evidence type="ECO:0008006" key="3">
    <source>
        <dbReference type="Google" id="ProtNLM"/>
    </source>
</evidence>
<gene>
    <name evidence="1" type="ORF">GCM10010449_64360</name>
</gene>
<dbReference type="InterPro" id="IPR023393">
    <property type="entry name" value="START-like_dom_sf"/>
</dbReference>
<protein>
    <recommendedName>
        <fullName evidence="3">SRPBCC domain-containing protein</fullName>
    </recommendedName>
</protein>
<proteinExistence type="predicted"/>
<dbReference type="EMBL" id="BAAAUG010000141">
    <property type="protein sequence ID" value="GAA3134849.1"/>
    <property type="molecule type" value="Genomic_DNA"/>
</dbReference>
<evidence type="ECO:0000313" key="2">
    <source>
        <dbReference type="Proteomes" id="UP001501637"/>
    </source>
</evidence>
<dbReference type="Gene3D" id="3.30.530.20">
    <property type="match status" value="1"/>
</dbReference>
<name>A0ABP6N3M4_9ACTN</name>
<organism evidence="1 2">
    <name type="scientific">Streptomyces rectiviolaceus</name>
    <dbReference type="NCBI Taxonomy" id="332591"/>
    <lineage>
        <taxon>Bacteria</taxon>
        <taxon>Bacillati</taxon>
        <taxon>Actinomycetota</taxon>
        <taxon>Actinomycetes</taxon>
        <taxon>Kitasatosporales</taxon>
        <taxon>Streptomycetaceae</taxon>
        <taxon>Streptomyces</taxon>
    </lineage>
</organism>
<dbReference type="Pfam" id="PF10604">
    <property type="entry name" value="Polyketide_cyc2"/>
    <property type="match status" value="1"/>
</dbReference>
<dbReference type="SUPFAM" id="SSF55961">
    <property type="entry name" value="Bet v1-like"/>
    <property type="match status" value="1"/>
</dbReference>
<dbReference type="InterPro" id="IPR019587">
    <property type="entry name" value="Polyketide_cyclase/dehydratase"/>
</dbReference>
<reference evidence="2" key="1">
    <citation type="journal article" date="2019" name="Int. J. Syst. Evol. Microbiol.">
        <title>The Global Catalogue of Microorganisms (GCM) 10K type strain sequencing project: providing services to taxonomists for standard genome sequencing and annotation.</title>
        <authorList>
            <consortium name="The Broad Institute Genomics Platform"/>
            <consortium name="The Broad Institute Genome Sequencing Center for Infectious Disease"/>
            <person name="Wu L."/>
            <person name="Ma J."/>
        </authorList>
    </citation>
    <scope>NUCLEOTIDE SEQUENCE [LARGE SCALE GENOMIC DNA]</scope>
    <source>
        <strain evidence="2">JCM 9092</strain>
    </source>
</reference>